<proteinExistence type="predicted"/>
<dbReference type="PROSITE" id="PS50076">
    <property type="entry name" value="DNAJ_2"/>
    <property type="match status" value="1"/>
</dbReference>
<dbReference type="InterPro" id="IPR001623">
    <property type="entry name" value="DnaJ_domain"/>
</dbReference>
<dbReference type="CDD" id="cd06257">
    <property type="entry name" value="DnaJ"/>
    <property type="match status" value="1"/>
</dbReference>
<evidence type="ECO:0000313" key="5">
    <source>
        <dbReference type="Proteomes" id="UP001603857"/>
    </source>
</evidence>
<feature type="region of interest" description="Disordered" evidence="2">
    <location>
        <begin position="61"/>
        <end position="80"/>
    </location>
</feature>
<name>A0ABD1LFB3_9FABA</name>
<dbReference type="PROSITE" id="PS00636">
    <property type="entry name" value="DNAJ_1"/>
    <property type="match status" value="1"/>
</dbReference>
<dbReference type="AlphaFoldDB" id="A0ABD1LFB3"/>
<dbReference type="SUPFAM" id="SSF46565">
    <property type="entry name" value="Chaperone J-domain"/>
    <property type="match status" value="1"/>
</dbReference>
<organism evidence="4 5">
    <name type="scientific">Flemingia macrophylla</name>
    <dbReference type="NCBI Taxonomy" id="520843"/>
    <lineage>
        <taxon>Eukaryota</taxon>
        <taxon>Viridiplantae</taxon>
        <taxon>Streptophyta</taxon>
        <taxon>Embryophyta</taxon>
        <taxon>Tracheophyta</taxon>
        <taxon>Spermatophyta</taxon>
        <taxon>Magnoliopsida</taxon>
        <taxon>eudicotyledons</taxon>
        <taxon>Gunneridae</taxon>
        <taxon>Pentapetalae</taxon>
        <taxon>rosids</taxon>
        <taxon>fabids</taxon>
        <taxon>Fabales</taxon>
        <taxon>Fabaceae</taxon>
        <taxon>Papilionoideae</taxon>
        <taxon>50 kb inversion clade</taxon>
        <taxon>NPAAA clade</taxon>
        <taxon>indigoferoid/millettioid clade</taxon>
        <taxon>Phaseoleae</taxon>
        <taxon>Flemingia</taxon>
    </lineage>
</organism>
<feature type="compositionally biased region" description="Low complexity" evidence="2">
    <location>
        <begin position="296"/>
        <end position="305"/>
    </location>
</feature>
<dbReference type="Gene3D" id="2.60.260.20">
    <property type="entry name" value="Urease metallochaperone UreE, N-terminal domain"/>
    <property type="match status" value="1"/>
</dbReference>
<reference evidence="4 5" key="1">
    <citation type="submission" date="2024-08" db="EMBL/GenBank/DDBJ databases">
        <title>Insights into the chromosomal genome structure of Flemingia macrophylla.</title>
        <authorList>
            <person name="Ding Y."/>
            <person name="Zhao Y."/>
            <person name="Bi W."/>
            <person name="Wu M."/>
            <person name="Zhao G."/>
            <person name="Gong Y."/>
            <person name="Li W."/>
            <person name="Zhang P."/>
        </authorList>
    </citation>
    <scope>NUCLEOTIDE SEQUENCE [LARGE SCALE GENOMIC DNA]</scope>
    <source>
        <strain evidence="4">DYQJB</strain>
        <tissue evidence="4">Leaf</tissue>
    </source>
</reference>
<comment type="caution">
    <text evidence="4">The sequence shown here is derived from an EMBL/GenBank/DDBJ whole genome shotgun (WGS) entry which is preliminary data.</text>
</comment>
<protein>
    <recommendedName>
        <fullName evidence="3">J domain-containing protein</fullName>
    </recommendedName>
</protein>
<feature type="region of interest" description="Disordered" evidence="2">
    <location>
        <begin position="401"/>
        <end position="420"/>
    </location>
</feature>
<dbReference type="PANTHER" id="PTHR24078:SF524">
    <property type="entry name" value="DNAJ HEAT SHOCK FAMILY PROTEIN"/>
    <property type="match status" value="1"/>
</dbReference>
<dbReference type="Proteomes" id="UP001603857">
    <property type="component" value="Unassembled WGS sequence"/>
</dbReference>
<dbReference type="PANTHER" id="PTHR24078">
    <property type="entry name" value="DNAJ HOMOLOG SUBFAMILY C MEMBER"/>
    <property type="match status" value="1"/>
</dbReference>
<dbReference type="EMBL" id="JBGMDY010000009">
    <property type="protein sequence ID" value="KAL2322207.1"/>
    <property type="molecule type" value="Genomic_DNA"/>
</dbReference>
<dbReference type="InterPro" id="IPR036869">
    <property type="entry name" value="J_dom_sf"/>
</dbReference>
<evidence type="ECO:0000256" key="2">
    <source>
        <dbReference type="SAM" id="MobiDB-lite"/>
    </source>
</evidence>
<dbReference type="SMART" id="SM00271">
    <property type="entry name" value="DnaJ"/>
    <property type="match status" value="1"/>
</dbReference>
<dbReference type="Gene3D" id="1.10.287.110">
    <property type="entry name" value="DnaJ domain"/>
    <property type="match status" value="1"/>
</dbReference>
<dbReference type="InterPro" id="IPR051339">
    <property type="entry name" value="DnaJ_subfamily_B"/>
</dbReference>
<accession>A0ABD1LFB3</accession>
<evidence type="ECO:0000259" key="3">
    <source>
        <dbReference type="PROSITE" id="PS50076"/>
    </source>
</evidence>
<feature type="domain" description="J" evidence="3">
    <location>
        <begin position="108"/>
        <end position="178"/>
    </location>
</feature>
<dbReference type="Pfam" id="PF00226">
    <property type="entry name" value="DnaJ"/>
    <property type="match status" value="1"/>
</dbReference>
<feature type="compositionally biased region" description="Basic residues" evidence="2">
    <location>
        <begin position="286"/>
        <end position="295"/>
    </location>
</feature>
<keyword evidence="5" id="KW-1185">Reference proteome</keyword>
<keyword evidence="1" id="KW-0143">Chaperone</keyword>
<gene>
    <name evidence="4" type="ORF">Fmac_026586</name>
</gene>
<dbReference type="PRINTS" id="PR00625">
    <property type="entry name" value="JDOMAIN"/>
</dbReference>
<feature type="region of interest" description="Disordered" evidence="2">
    <location>
        <begin position="182"/>
        <end position="216"/>
    </location>
</feature>
<sequence>MGLFIVAVLVFSVYSWGWFLFLGSNNLVDVLVYGMTPDARKHTAHMRPAHGYVLEDAQRRRKGQPRWAQQQQAQSEVPPEVLEGPKAWEVQDAMAEYPCTNYTPVTCTKFRLRSAKHPLIRNAREEDLKKAYKRLARIWHPDKNPVKKAEVEGNFNRISEAYDVLSDPQKRQIYDLYGEEALKSGQVPPPPHSSSSSFSRAFHHHRQNPPPSFHFNPRDADDIYAELFGSNDSSAASSRRDAFFRTSNGTSSSSSSVATFSSRKATPVENALPCSLEDLYKGVKKKMKISRKRTTQKSSSSRTFSDCLTSSFAPPPSPRFIKWIGKNPKPKPVDSNSDSGNAKSDKVDGDISMCPPPRLGQFYDFFSFSHLTPPLQSDGVDNINPEHSSKPIDLDFIKYSGSSGEPKQIRSCHGFTSLES</sequence>
<evidence type="ECO:0000256" key="1">
    <source>
        <dbReference type="ARBA" id="ARBA00023186"/>
    </source>
</evidence>
<dbReference type="InterPro" id="IPR018253">
    <property type="entry name" value="DnaJ_domain_CS"/>
</dbReference>
<feature type="region of interest" description="Disordered" evidence="2">
    <location>
        <begin position="286"/>
        <end position="350"/>
    </location>
</feature>
<evidence type="ECO:0000313" key="4">
    <source>
        <dbReference type="EMBL" id="KAL2322207.1"/>
    </source>
</evidence>